<keyword evidence="1" id="KW-1133">Transmembrane helix</keyword>
<evidence type="ECO:0000313" key="2">
    <source>
        <dbReference type="EMBL" id="KAH3669508.1"/>
    </source>
</evidence>
<evidence type="ECO:0000256" key="1">
    <source>
        <dbReference type="SAM" id="Phobius"/>
    </source>
</evidence>
<proteinExistence type="predicted"/>
<accession>A0A9P8PC32</accession>
<sequence length="172" mass="17593">MVLGPSSSPIWIVDTYNESASGCLMAFSMNPTRMSTIAGVGPAAAGLAALACALALAFAAFLASLAALAAARASGSNGALPLVFGCSAGLVSLVSFASLVSFFFFSLISRGSSIDKSILSLLSSPTLFWTRSTHLRMCLYLATSSTDVHFEASGNTLSKTAESALEGFTPTM</sequence>
<dbReference type="AlphaFoldDB" id="A0A9P8PC32"/>
<feature type="transmembrane region" description="Helical" evidence="1">
    <location>
        <begin position="43"/>
        <end position="70"/>
    </location>
</feature>
<keyword evidence="3" id="KW-1185">Reference proteome</keyword>
<dbReference type="GeneID" id="70233597"/>
<reference evidence="2" key="1">
    <citation type="journal article" date="2021" name="Open Biol.">
        <title>Shared evolutionary footprints suggest mitochondrial oxidative damage underlies multiple complex I losses in fungi.</title>
        <authorList>
            <person name="Schikora-Tamarit M.A."/>
            <person name="Marcet-Houben M."/>
            <person name="Nosek J."/>
            <person name="Gabaldon T."/>
        </authorList>
    </citation>
    <scope>NUCLEOTIDE SEQUENCE</scope>
    <source>
        <strain evidence="2">CBS6075</strain>
    </source>
</reference>
<protein>
    <submittedName>
        <fullName evidence="2">Uncharacterized protein</fullName>
    </submittedName>
</protein>
<evidence type="ECO:0000313" key="3">
    <source>
        <dbReference type="Proteomes" id="UP000769157"/>
    </source>
</evidence>
<dbReference type="EMBL" id="JAEUBE010000137">
    <property type="protein sequence ID" value="KAH3669508.1"/>
    <property type="molecule type" value="Genomic_DNA"/>
</dbReference>
<gene>
    <name evidence="2" type="ORF">OGAPHI_001629</name>
</gene>
<keyword evidence="1" id="KW-0472">Membrane</keyword>
<feature type="transmembrane region" description="Helical" evidence="1">
    <location>
        <begin position="82"/>
        <end position="108"/>
    </location>
</feature>
<reference evidence="2" key="2">
    <citation type="submission" date="2021-01" db="EMBL/GenBank/DDBJ databases">
        <authorList>
            <person name="Schikora-Tamarit M.A."/>
        </authorList>
    </citation>
    <scope>NUCLEOTIDE SEQUENCE</scope>
    <source>
        <strain evidence="2">CBS6075</strain>
    </source>
</reference>
<dbReference type="Proteomes" id="UP000769157">
    <property type="component" value="Unassembled WGS sequence"/>
</dbReference>
<dbReference type="RefSeq" id="XP_046063771.1">
    <property type="nucleotide sequence ID" value="XM_046202412.1"/>
</dbReference>
<keyword evidence="1" id="KW-0812">Transmembrane</keyword>
<name>A0A9P8PC32_9ASCO</name>
<comment type="caution">
    <text evidence="2">The sequence shown here is derived from an EMBL/GenBank/DDBJ whole genome shotgun (WGS) entry which is preliminary data.</text>
</comment>
<organism evidence="2 3">
    <name type="scientific">Ogataea philodendri</name>
    <dbReference type="NCBI Taxonomy" id="1378263"/>
    <lineage>
        <taxon>Eukaryota</taxon>
        <taxon>Fungi</taxon>
        <taxon>Dikarya</taxon>
        <taxon>Ascomycota</taxon>
        <taxon>Saccharomycotina</taxon>
        <taxon>Pichiomycetes</taxon>
        <taxon>Pichiales</taxon>
        <taxon>Pichiaceae</taxon>
        <taxon>Ogataea</taxon>
    </lineage>
</organism>